<name>A0A6J6RXV6_9ZZZZ</name>
<dbReference type="Gene3D" id="3.40.50.10470">
    <property type="entry name" value="Translation initiation factor eif-2b, domain 2"/>
    <property type="match status" value="1"/>
</dbReference>
<dbReference type="AlphaFoldDB" id="A0A6J6RXV6"/>
<dbReference type="InterPro" id="IPR042529">
    <property type="entry name" value="IF_2B-like_C"/>
</dbReference>
<evidence type="ECO:0000313" key="3">
    <source>
        <dbReference type="EMBL" id="CAB5062086.1"/>
    </source>
</evidence>
<dbReference type="EMBL" id="CAEZYY010000013">
    <property type="protein sequence ID" value="CAB4753886.1"/>
    <property type="molecule type" value="Genomic_DNA"/>
</dbReference>
<organism evidence="1">
    <name type="scientific">freshwater metagenome</name>
    <dbReference type="NCBI Taxonomy" id="449393"/>
    <lineage>
        <taxon>unclassified sequences</taxon>
        <taxon>metagenomes</taxon>
        <taxon>ecological metagenomes</taxon>
    </lineage>
</organism>
<dbReference type="SUPFAM" id="SSF100950">
    <property type="entry name" value="NagB/RpiA/CoA transferase-like"/>
    <property type="match status" value="1"/>
</dbReference>
<accession>A0A6J6RXV6</accession>
<protein>
    <submittedName>
        <fullName evidence="1">Unannotated protein</fullName>
    </submittedName>
</protein>
<gene>
    <name evidence="1" type="ORF">UFOPK2602_02124</name>
    <name evidence="2" type="ORF">UFOPK2806_01183</name>
    <name evidence="3" type="ORF">UFOPK4306_01120</name>
</gene>
<evidence type="ECO:0000313" key="2">
    <source>
        <dbReference type="EMBL" id="CAB4753886.1"/>
    </source>
</evidence>
<evidence type="ECO:0000313" key="1">
    <source>
        <dbReference type="EMBL" id="CAB4727158.1"/>
    </source>
</evidence>
<dbReference type="EMBL" id="CAFBQP010000037">
    <property type="protein sequence ID" value="CAB5062086.1"/>
    <property type="molecule type" value="Genomic_DNA"/>
</dbReference>
<proteinExistence type="predicted"/>
<dbReference type="InterPro" id="IPR037171">
    <property type="entry name" value="NagB/RpiA_transferase-like"/>
</dbReference>
<reference evidence="1" key="1">
    <citation type="submission" date="2020-05" db="EMBL/GenBank/DDBJ databases">
        <authorList>
            <person name="Chiriac C."/>
            <person name="Salcher M."/>
            <person name="Ghai R."/>
            <person name="Kavagutti S V."/>
        </authorList>
    </citation>
    <scope>NUCLEOTIDE SEQUENCE</scope>
</reference>
<dbReference type="EMBL" id="CAEZXX010000197">
    <property type="protein sequence ID" value="CAB4727158.1"/>
    <property type="molecule type" value="Genomic_DNA"/>
</dbReference>
<sequence>MALRGLRGDPTGLLVSCRRILERHPTSGALWALAARTLTATDPGQELGLFARQVDEDPTPELLYDAIPQDATVCVLGWPDLVGEAILRRGDVCVLAVDMLGEGSGFVQRLRRADVDAGVVAPAGLGAAVGAADLVLLEASAAGPGGILAVAGSRAAAAVAYCSELPVWAVVGQGRRLPGPLWSALLNRLERSADPWELDDEVVPAGTISHVVGPDGLRPGTADLDVPECPAAPELLKLVSR</sequence>